<evidence type="ECO:0000313" key="2">
    <source>
        <dbReference type="EMBL" id="RTJ79579.1"/>
    </source>
</evidence>
<dbReference type="AlphaFoldDB" id="A0A431EE87"/>
<protein>
    <submittedName>
        <fullName evidence="2">Uncharacterized protein</fullName>
    </submittedName>
</protein>
<comment type="caution">
    <text evidence="2">The sequence shown here is derived from an EMBL/GenBank/DDBJ whole genome shotgun (WGS) entry which is preliminary data.</text>
</comment>
<gene>
    <name evidence="2" type="ORF">C3H57_04210</name>
</gene>
<dbReference type="Proteomes" id="UP000288507">
    <property type="component" value="Unassembled WGS sequence"/>
</dbReference>
<organism evidence="2 3">
    <name type="scientific">Campylobacter jejuni</name>
    <dbReference type="NCBI Taxonomy" id="197"/>
    <lineage>
        <taxon>Bacteria</taxon>
        <taxon>Pseudomonadati</taxon>
        <taxon>Campylobacterota</taxon>
        <taxon>Epsilonproteobacteria</taxon>
        <taxon>Campylobacterales</taxon>
        <taxon>Campylobacteraceae</taxon>
        <taxon>Campylobacter</taxon>
    </lineage>
</organism>
<feature type="compositionally biased region" description="Low complexity" evidence="1">
    <location>
        <begin position="11"/>
        <end position="27"/>
    </location>
</feature>
<sequence>MAISNLGTGLGSVKGSTSSSSTGSVGSPMSKGDSVYNPYDFKALLDANPDYVVTIKYRSFNGTSSNVVTLVGLLMTDNFSFGNEGSPDDSAANFIEEAQRGLILGGTAGTIMGMFGSKKSAGDAAESAFGTASDINELRKKVIGGLKNVSETAKVRTSYNTPKFQIRLYIDPYSSHAVSGVSSVSDSYGQVMRALHGLVCPVFLTDSVAMAASGLASGATVGGVPLASPLMFPEVVDGWKDWFMGNYIYNHFDHKLISLSIGNWLSVPGGLWCTNMGAMVPATVNSEGKPITMNEVNLTFEYHRAASSDEVISWYKTGSRNSGTWDTTSSANEQAYEALKNELDKKTAGFIKKFGILDNNATK</sequence>
<accession>A0A431EE87</accession>
<dbReference type="EMBL" id="PRBV01000005">
    <property type="protein sequence ID" value="RTJ79579.1"/>
    <property type="molecule type" value="Genomic_DNA"/>
</dbReference>
<feature type="region of interest" description="Disordered" evidence="1">
    <location>
        <begin position="1"/>
        <end position="30"/>
    </location>
</feature>
<evidence type="ECO:0000256" key="1">
    <source>
        <dbReference type="SAM" id="MobiDB-lite"/>
    </source>
</evidence>
<proteinExistence type="predicted"/>
<name>A0A431EE87_CAMJU</name>
<reference evidence="2 3" key="1">
    <citation type="journal article" date="2019" name="Appl. Environ. Microbiol.">
        <title>Population genetics and characterization of Campylobacter jejuni isolates in western jackdaws and game birds in Finland.</title>
        <authorList>
            <person name="Kovanen S."/>
            <person name="Rossi M."/>
            <person name="Pohja-Mykra M."/>
            <person name="Nieminen T."/>
            <person name="Raunio-Saarnisto M."/>
            <person name="Sauvala M."/>
            <person name="Fredriksson-Ahomaa M."/>
            <person name="Hanninen M.L."/>
            <person name="Kivisto R."/>
        </authorList>
    </citation>
    <scope>NUCLEOTIDE SEQUENCE [LARGE SCALE GENOMIC DNA]</scope>
    <source>
        <strain evidence="2 3">CB313</strain>
    </source>
</reference>
<evidence type="ECO:0000313" key="3">
    <source>
        <dbReference type="Proteomes" id="UP000288507"/>
    </source>
</evidence>
<dbReference type="RefSeq" id="WP_126232138.1">
    <property type="nucleotide sequence ID" value="NZ_PRBV01000005.1"/>
</dbReference>